<dbReference type="Proteomes" id="UP001501455">
    <property type="component" value="Unassembled WGS sequence"/>
</dbReference>
<evidence type="ECO:0000259" key="3">
    <source>
        <dbReference type="Pfam" id="PF14145"/>
    </source>
</evidence>
<evidence type="ECO:0000313" key="4">
    <source>
        <dbReference type="EMBL" id="GAA3506619.1"/>
    </source>
</evidence>
<evidence type="ECO:0000256" key="1">
    <source>
        <dbReference type="SAM" id="Phobius"/>
    </source>
</evidence>
<protein>
    <submittedName>
        <fullName evidence="4">Uncharacterized protein</fullName>
    </submittedName>
</protein>
<comment type="caution">
    <text evidence="4">The sequence shown here is derived from an EMBL/GenBank/DDBJ whole genome shotgun (WGS) entry which is preliminary data.</text>
</comment>
<dbReference type="InterPro" id="IPR001478">
    <property type="entry name" value="PDZ"/>
</dbReference>
<sequence>MSSCGEAGEEAQRIGFAIPSSTVTCIADQLVEDGKVTSRGRAALVVVTVADGGPAVEAPSRPGDIVTAPDATPITAVQVLAEALAAHSPGDKHSLNSYRAGGPHTAQSALDTLGSPWVPAGVLVLRPGGTPRIPLWTAHRLRRELSLLARFERYLLQDFPVIHLIIGGFGNTTFLVGSVFFLFPSLERMALWLFVAGSLGMCVGTVGEVFVRHARRNRKSRA</sequence>
<evidence type="ECO:0000313" key="5">
    <source>
        <dbReference type="Proteomes" id="UP001501455"/>
    </source>
</evidence>
<keyword evidence="1" id="KW-1133">Transmembrane helix</keyword>
<feature type="domain" description="PDZ" evidence="2">
    <location>
        <begin position="43"/>
        <end position="106"/>
    </location>
</feature>
<dbReference type="Gene3D" id="2.30.42.10">
    <property type="match status" value="1"/>
</dbReference>
<dbReference type="Pfam" id="PF13180">
    <property type="entry name" value="PDZ_2"/>
    <property type="match status" value="1"/>
</dbReference>
<keyword evidence="1" id="KW-0472">Membrane</keyword>
<evidence type="ECO:0000259" key="2">
    <source>
        <dbReference type="Pfam" id="PF13180"/>
    </source>
</evidence>
<organism evidence="4 5">
    <name type="scientific">Streptomyces prasinosporus</name>
    <dbReference type="NCBI Taxonomy" id="68256"/>
    <lineage>
        <taxon>Bacteria</taxon>
        <taxon>Bacillati</taxon>
        <taxon>Actinomycetota</taxon>
        <taxon>Actinomycetes</taxon>
        <taxon>Kitasatosporales</taxon>
        <taxon>Streptomycetaceae</taxon>
        <taxon>Streptomyces</taxon>
        <taxon>Streptomyces albogriseolus group</taxon>
    </lineage>
</organism>
<dbReference type="Pfam" id="PF14145">
    <property type="entry name" value="YrhK"/>
    <property type="match status" value="1"/>
</dbReference>
<dbReference type="InterPro" id="IPR036034">
    <property type="entry name" value="PDZ_sf"/>
</dbReference>
<keyword evidence="5" id="KW-1185">Reference proteome</keyword>
<feature type="transmembrane region" description="Helical" evidence="1">
    <location>
        <begin position="189"/>
        <end position="211"/>
    </location>
</feature>
<gene>
    <name evidence="4" type="ORF">GCM10019016_137340</name>
</gene>
<accession>A0ABP6UI26</accession>
<feature type="transmembrane region" description="Helical" evidence="1">
    <location>
        <begin position="161"/>
        <end position="183"/>
    </location>
</feature>
<proteinExistence type="predicted"/>
<dbReference type="SUPFAM" id="SSF50156">
    <property type="entry name" value="PDZ domain-like"/>
    <property type="match status" value="1"/>
</dbReference>
<feature type="domain" description="YrhK" evidence="3">
    <location>
        <begin position="158"/>
        <end position="211"/>
    </location>
</feature>
<dbReference type="InterPro" id="IPR025424">
    <property type="entry name" value="YrhK_domain"/>
</dbReference>
<dbReference type="RefSeq" id="WP_318295727.1">
    <property type="nucleotide sequence ID" value="NZ_BAAAXF010000092.1"/>
</dbReference>
<dbReference type="EMBL" id="BAAAXF010000092">
    <property type="protein sequence ID" value="GAA3506619.1"/>
    <property type="molecule type" value="Genomic_DNA"/>
</dbReference>
<reference evidence="5" key="1">
    <citation type="journal article" date="2019" name="Int. J. Syst. Evol. Microbiol.">
        <title>The Global Catalogue of Microorganisms (GCM) 10K type strain sequencing project: providing services to taxonomists for standard genome sequencing and annotation.</title>
        <authorList>
            <consortium name="The Broad Institute Genomics Platform"/>
            <consortium name="The Broad Institute Genome Sequencing Center for Infectious Disease"/>
            <person name="Wu L."/>
            <person name="Ma J."/>
        </authorList>
    </citation>
    <scope>NUCLEOTIDE SEQUENCE [LARGE SCALE GENOMIC DNA]</scope>
    <source>
        <strain evidence="5">JCM 4816</strain>
    </source>
</reference>
<name>A0ABP6UI26_9ACTN</name>
<keyword evidence="1" id="KW-0812">Transmembrane</keyword>